<dbReference type="InterPro" id="IPR009000">
    <property type="entry name" value="Transl_B-barrel_sf"/>
</dbReference>
<dbReference type="InterPro" id="IPR004541">
    <property type="entry name" value="Transl_elong_EFTu/EF1A_bac/org"/>
</dbReference>
<evidence type="ECO:0000256" key="8">
    <source>
        <dbReference type="ARBA" id="ARBA00058140"/>
    </source>
</evidence>
<comment type="subunit">
    <text evidence="10">(Microbial infection) Upon infection by bacteriophage Qbeta, part of the viral RNA-dependent RNA polymerase complex, the other subunits are the viral replicase catalytic subunit (AC P14647), host ribosomal protein S1 and EF-Ts.</text>
</comment>
<dbReference type="CDD" id="cd03707">
    <property type="entry name" value="EFTU_III"/>
    <property type="match status" value="1"/>
</dbReference>
<dbReference type="InterPro" id="IPR009001">
    <property type="entry name" value="Transl_elong_EF1A/Init_IF2_C"/>
</dbReference>
<keyword evidence="6 11" id="KW-0342">GTP-binding</keyword>
<dbReference type="InterPro" id="IPR004160">
    <property type="entry name" value="Transl_elong_EFTu/EF1A_C"/>
</dbReference>
<evidence type="ECO:0000259" key="12">
    <source>
        <dbReference type="PROSITE" id="PS51722"/>
    </source>
</evidence>
<proteinExistence type="inferred from homology"/>
<dbReference type="PROSITE" id="PS51722">
    <property type="entry name" value="G_TR_2"/>
    <property type="match status" value="1"/>
</dbReference>
<feature type="binding site" evidence="11">
    <location>
        <position position="26"/>
    </location>
    <ligand>
        <name>Mg(2+)</name>
        <dbReference type="ChEBI" id="CHEBI:18420"/>
    </ligand>
</feature>
<dbReference type="FunFam" id="2.40.30.10:FF:000001">
    <property type="entry name" value="Elongation factor Tu"/>
    <property type="match status" value="1"/>
</dbReference>
<evidence type="ECO:0000256" key="3">
    <source>
        <dbReference type="ARBA" id="ARBA00022768"/>
    </source>
</evidence>
<dbReference type="HAMAP" id="MF_00118_B">
    <property type="entry name" value="EF_Tu_B"/>
    <property type="match status" value="1"/>
</dbReference>
<dbReference type="SUPFAM" id="SSF52540">
    <property type="entry name" value="P-loop containing nucleoside triphosphate hydrolases"/>
    <property type="match status" value="1"/>
</dbReference>
<dbReference type="FunFam" id="3.40.50.300:FF:000003">
    <property type="entry name" value="Elongation factor Tu"/>
    <property type="match status" value="1"/>
</dbReference>
<dbReference type="PANTHER" id="PTHR43721">
    <property type="entry name" value="ELONGATION FACTOR TU-RELATED"/>
    <property type="match status" value="1"/>
</dbReference>
<dbReference type="Pfam" id="PF03143">
    <property type="entry name" value="GTP_EFTU_D3"/>
    <property type="match status" value="1"/>
</dbReference>
<dbReference type="GO" id="GO:0003746">
    <property type="term" value="F:translation elongation factor activity"/>
    <property type="evidence" value="ECO:0007669"/>
    <property type="project" value="UniProtKB-UniRule"/>
</dbReference>
<accession>A0A5E6M7K9</accession>
<dbReference type="GO" id="GO:0005829">
    <property type="term" value="C:cytosol"/>
    <property type="evidence" value="ECO:0007669"/>
    <property type="project" value="TreeGrafter"/>
</dbReference>
<dbReference type="EMBL" id="CABFVA020000016">
    <property type="protein sequence ID" value="VVM05205.1"/>
    <property type="molecule type" value="Genomic_DNA"/>
</dbReference>
<dbReference type="InterPro" id="IPR033720">
    <property type="entry name" value="EFTU_2"/>
</dbReference>
<keyword evidence="4 11" id="KW-0378">Hydrolase</keyword>
<dbReference type="SUPFAM" id="SSF50465">
    <property type="entry name" value="EF-Tu/eEF-1alpha/eIF2-gamma C-terminal domain"/>
    <property type="match status" value="1"/>
</dbReference>
<dbReference type="InterPro" id="IPR031157">
    <property type="entry name" value="G_TR_CS"/>
</dbReference>
<evidence type="ECO:0000256" key="9">
    <source>
        <dbReference type="ARBA" id="ARBA00063778"/>
    </source>
</evidence>
<evidence type="ECO:0000256" key="11">
    <source>
        <dbReference type="HAMAP-Rule" id="MF_00118"/>
    </source>
</evidence>
<dbReference type="Pfam" id="PF03144">
    <property type="entry name" value="GTP_EFTU_D2"/>
    <property type="match status" value="1"/>
</dbReference>
<dbReference type="OrthoDB" id="9804504at2"/>
<keyword evidence="11" id="KW-0479">Metal-binding</keyword>
<organism evidence="13 14">
    <name type="scientific">Methylacidimicrobium tartarophylax</name>
    <dbReference type="NCBI Taxonomy" id="1041768"/>
    <lineage>
        <taxon>Bacteria</taxon>
        <taxon>Pseudomonadati</taxon>
        <taxon>Verrucomicrobiota</taxon>
        <taxon>Methylacidimicrobium</taxon>
    </lineage>
</organism>
<evidence type="ECO:0000256" key="10">
    <source>
        <dbReference type="ARBA" id="ARBA00064283"/>
    </source>
</evidence>
<dbReference type="NCBIfam" id="NF000766">
    <property type="entry name" value="PRK00049.1"/>
    <property type="match status" value="1"/>
</dbReference>
<evidence type="ECO:0000256" key="7">
    <source>
        <dbReference type="ARBA" id="ARBA00029554"/>
    </source>
</evidence>
<dbReference type="EC" id="3.6.5.3" evidence="11"/>
<dbReference type="NCBIfam" id="TIGR00231">
    <property type="entry name" value="small_GTP"/>
    <property type="match status" value="1"/>
</dbReference>
<dbReference type="GO" id="GO:0005525">
    <property type="term" value="F:GTP binding"/>
    <property type="evidence" value="ECO:0007669"/>
    <property type="project" value="UniProtKB-UniRule"/>
</dbReference>
<keyword evidence="11" id="KW-0963">Cytoplasm</keyword>
<comment type="subcellular location">
    <subcellularLocation>
        <location evidence="11">Cytoplasm</location>
    </subcellularLocation>
</comment>
<dbReference type="InterPro" id="IPR000795">
    <property type="entry name" value="T_Tr_GTP-bd_dom"/>
</dbReference>
<evidence type="ECO:0000256" key="5">
    <source>
        <dbReference type="ARBA" id="ARBA00022917"/>
    </source>
</evidence>
<dbReference type="Gene3D" id="3.40.50.300">
    <property type="entry name" value="P-loop containing nucleotide triphosphate hydrolases"/>
    <property type="match status" value="1"/>
</dbReference>
<dbReference type="PRINTS" id="PR00315">
    <property type="entry name" value="ELONGATNFCT"/>
</dbReference>
<dbReference type="InterPro" id="IPR050055">
    <property type="entry name" value="EF-Tu_GTPase"/>
</dbReference>
<feature type="binding site" evidence="11">
    <location>
        <begin position="81"/>
        <end position="85"/>
    </location>
    <ligand>
        <name>GTP</name>
        <dbReference type="ChEBI" id="CHEBI:37565"/>
    </ligand>
</feature>
<name>A0A5E6M7K9_9BACT</name>
<dbReference type="Proteomes" id="UP000334923">
    <property type="component" value="Unassembled WGS sequence"/>
</dbReference>
<dbReference type="CDD" id="cd03697">
    <property type="entry name" value="EFTU_II"/>
    <property type="match status" value="1"/>
</dbReference>
<evidence type="ECO:0000313" key="13">
    <source>
        <dbReference type="EMBL" id="VVM05205.1"/>
    </source>
</evidence>
<dbReference type="InterPro" id="IPR041709">
    <property type="entry name" value="EF-Tu_GTP-bd"/>
</dbReference>
<evidence type="ECO:0000256" key="4">
    <source>
        <dbReference type="ARBA" id="ARBA00022801"/>
    </source>
</evidence>
<feature type="binding site" evidence="11">
    <location>
        <begin position="136"/>
        <end position="139"/>
    </location>
    <ligand>
        <name>GTP</name>
        <dbReference type="ChEBI" id="CHEBI:37565"/>
    </ligand>
</feature>
<dbReference type="SUPFAM" id="SSF50447">
    <property type="entry name" value="Translation proteins"/>
    <property type="match status" value="1"/>
</dbReference>
<dbReference type="RefSeq" id="WP_142659363.1">
    <property type="nucleotide sequence ID" value="NZ_CABFVA020000016.1"/>
</dbReference>
<dbReference type="NCBIfam" id="NF009372">
    <property type="entry name" value="PRK12735.1"/>
    <property type="match status" value="1"/>
</dbReference>
<dbReference type="GO" id="GO:0003924">
    <property type="term" value="F:GTPase activity"/>
    <property type="evidence" value="ECO:0007669"/>
    <property type="project" value="UniProtKB-UniRule"/>
</dbReference>
<dbReference type="NCBIfam" id="NF009373">
    <property type="entry name" value="PRK12736.1"/>
    <property type="match status" value="1"/>
</dbReference>
<comment type="similarity">
    <text evidence="1 11">Belongs to the TRAFAC class translation factor GTPase superfamily. Classic translation factor GTPase family. EF-Tu/EF-1A subfamily.</text>
</comment>
<dbReference type="InterPro" id="IPR004161">
    <property type="entry name" value="EFTu-like_2"/>
</dbReference>
<keyword evidence="5 11" id="KW-0648">Protein biosynthesis</keyword>
<dbReference type="PROSITE" id="PS00301">
    <property type="entry name" value="G_TR_1"/>
    <property type="match status" value="1"/>
</dbReference>
<comment type="catalytic activity">
    <reaction evidence="11">
        <text>GTP + H2O = GDP + phosphate + H(+)</text>
        <dbReference type="Rhea" id="RHEA:19669"/>
        <dbReference type="ChEBI" id="CHEBI:15377"/>
        <dbReference type="ChEBI" id="CHEBI:15378"/>
        <dbReference type="ChEBI" id="CHEBI:37565"/>
        <dbReference type="ChEBI" id="CHEBI:43474"/>
        <dbReference type="ChEBI" id="CHEBI:58189"/>
        <dbReference type="EC" id="3.6.5.3"/>
    </reaction>
</comment>
<sequence>MAKESFVRSKPHVNVGTIGHVDHGKTTLTAAITSVLAKKGLAEKRGYDQIDNAPEERERGITISTTHVEYESDKRHYAHVDCPGHADYIKNMITGAAQMDGAILVVSAPDGPMPQTREHILLARQVGVPAIVVFLNKVDMVDDQELIDLVELEVRELLSKYEFPGEKIPIVRGSALKALEGDPEQEKNIMALIAAMDEYIPIPERPKDLPFLMPVEDVFNIEGRGTVVTGRVERGVLKRMEEVEIVGIRPTAKTVVTDIEMFRKLLESAEAGDNVGVLLRGTKKEDVERGQVVAKPGSITPHTKFKAQVYVLGKEEGGRHTPFFSGYRPQFYFRTTDVTGNVKLKEGVEMVMPGDNVEVEVELITPIAMEKAMRFAIREGGRTVGAGRVVEILT</sequence>
<keyword evidence="14" id="KW-1185">Reference proteome</keyword>
<feature type="binding site" evidence="11">
    <location>
        <begin position="19"/>
        <end position="26"/>
    </location>
    <ligand>
        <name>GTP</name>
        <dbReference type="ChEBI" id="CHEBI:37565"/>
    </ligand>
</feature>
<dbReference type="GO" id="GO:0000287">
    <property type="term" value="F:magnesium ion binding"/>
    <property type="evidence" value="ECO:0007669"/>
    <property type="project" value="UniProtKB-UniRule"/>
</dbReference>
<dbReference type="Gene3D" id="2.40.30.10">
    <property type="entry name" value="Translation factors"/>
    <property type="match status" value="2"/>
</dbReference>
<keyword evidence="3 11" id="KW-0251">Elongation factor</keyword>
<keyword evidence="11" id="KW-0460">Magnesium</keyword>
<dbReference type="InterPro" id="IPR027417">
    <property type="entry name" value="P-loop_NTPase"/>
</dbReference>
<dbReference type="NCBIfam" id="TIGR00485">
    <property type="entry name" value="EF-Tu"/>
    <property type="match status" value="1"/>
</dbReference>
<comment type="function">
    <text evidence="11">GTP hydrolase that promotes the GTP-dependent binding of aminoacyl-tRNA to the A-site of ribosomes during protein biosynthesis.</text>
</comment>
<protein>
    <recommendedName>
        <fullName evidence="7 11">Elongation factor Tu</fullName>
        <shortName evidence="11">EF-Tu</shortName>
        <ecNumber evidence="11">3.6.5.3</ecNumber>
    </recommendedName>
</protein>
<dbReference type="AlphaFoldDB" id="A0A5E6M7K9"/>
<evidence type="ECO:0000256" key="6">
    <source>
        <dbReference type="ARBA" id="ARBA00023134"/>
    </source>
</evidence>
<evidence type="ECO:0000313" key="14">
    <source>
        <dbReference type="Proteomes" id="UP000334923"/>
    </source>
</evidence>
<comment type="function">
    <text evidence="8">May play an important regulatory role in cell growth and in the bacterial response to nutrient deprivation.</text>
</comment>
<evidence type="ECO:0000256" key="1">
    <source>
        <dbReference type="ARBA" id="ARBA00007249"/>
    </source>
</evidence>
<keyword evidence="2 11" id="KW-0547">Nucleotide-binding</keyword>
<dbReference type="PANTHER" id="PTHR43721:SF22">
    <property type="entry name" value="ELONGATION FACTOR TU, MITOCHONDRIAL"/>
    <property type="match status" value="1"/>
</dbReference>
<feature type="domain" description="Tr-type G" evidence="12">
    <location>
        <begin position="10"/>
        <end position="204"/>
    </location>
</feature>
<comment type="subunit">
    <text evidence="9">Monomer. Heterotetramer composed of two EF-Ts.EF-Tu dimer complexes.</text>
</comment>
<dbReference type="Pfam" id="PF00009">
    <property type="entry name" value="GTP_EFTU"/>
    <property type="match status" value="1"/>
</dbReference>
<evidence type="ECO:0000256" key="2">
    <source>
        <dbReference type="ARBA" id="ARBA00022741"/>
    </source>
</evidence>
<reference evidence="13 14" key="1">
    <citation type="submission" date="2019-09" db="EMBL/GenBank/DDBJ databases">
        <authorList>
            <person name="Cremers G."/>
        </authorList>
    </citation>
    <scope>NUCLEOTIDE SEQUENCE [LARGE SCALE GENOMIC DNA]</scope>
    <source>
        <strain evidence="13">4A</strain>
    </source>
</reference>
<dbReference type="InterPro" id="IPR005225">
    <property type="entry name" value="Small_GTP-bd"/>
</dbReference>
<dbReference type="CDD" id="cd01884">
    <property type="entry name" value="EF_Tu"/>
    <property type="match status" value="1"/>
</dbReference>
<gene>
    <name evidence="13" type="primary">tufA</name>
    <name evidence="11" type="synonym">tuf</name>
    <name evidence="13" type="ORF">MAMT_00502</name>
</gene>